<feature type="domain" description="DUF4143" evidence="1">
    <location>
        <begin position="3"/>
        <end position="135"/>
    </location>
</feature>
<evidence type="ECO:0000313" key="3">
    <source>
        <dbReference type="Proteomes" id="UP000237040"/>
    </source>
</evidence>
<protein>
    <recommendedName>
        <fullName evidence="1">DUF4143 domain-containing protein</fullName>
    </recommendedName>
</protein>
<sequence>MLLDLLKLLASQIEKEVSLNEISQHVLIDVKTVKRYIDLLVKSYVIFPLTPFSKNLRSEISGKNKYYFYDTGVRNGIINNFNRLDSRNDVGALLENCIIAERLKKTKIHENFYKFVLLENIHQGKIDLIKESQGRNTC</sequence>
<dbReference type="Proteomes" id="UP000237040">
    <property type="component" value="Unassembled WGS sequence"/>
</dbReference>
<comment type="caution">
    <text evidence="2">The sequence shown here is derived from an EMBL/GenBank/DDBJ whole genome shotgun (WGS) entry which is preliminary data.</text>
</comment>
<evidence type="ECO:0000313" key="2">
    <source>
        <dbReference type="EMBL" id="PMP67602.1"/>
    </source>
</evidence>
<dbReference type="Pfam" id="PF13635">
    <property type="entry name" value="DUF4143"/>
    <property type="match status" value="1"/>
</dbReference>
<dbReference type="PANTHER" id="PTHR43566:SF1">
    <property type="entry name" value="AAA+ ATPASE DOMAIN-CONTAINING PROTEIN"/>
    <property type="match status" value="1"/>
</dbReference>
<dbReference type="PANTHER" id="PTHR43566">
    <property type="entry name" value="CONSERVED PROTEIN"/>
    <property type="match status" value="1"/>
</dbReference>
<organism evidence="2 3">
    <name type="scientific">Caldisericum exile</name>
    <dbReference type="NCBI Taxonomy" id="693075"/>
    <lineage>
        <taxon>Bacteria</taxon>
        <taxon>Pseudomonadati</taxon>
        <taxon>Caldisericota/Cryosericota group</taxon>
        <taxon>Caldisericota</taxon>
        <taxon>Caldisericia</taxon>
        <taxon>Caldisericales</taxon>
        <taxon>Caldisericaceae</taxon>
        <taxon>Caldisericum</taxon>
    </lineage>
</organism>
<evidence type="ECO:0000259" key="1">
    <source>
        <dbReference type="Pfam" id="PF13635"/>
    </source>
</evidence>
<proteinExistence type="predicted"/>
<name>A0A2J6WES1_9BACT</name>
<dbReference type="InterPro" id="IPR025420">
    <property type="entry name" value="DUF4143"/>
</dbReference>
<reference evidence="2 3" key="1">
    <citation type="submission" date="2018-01" db="EMBL/GenBank/DDBJ databases">
        <title>Metagenomic assembled genomes from two thermal pools in the Uzon Caldera, Kamchatka, Russia.</title>
        <authorList>
            <person name="Wilkins L."/>
            <person name="Ettinger C."/>
        </authorList>
    </citation>
    <scope>NUCLEOTIDE SEQUENCE [LARGE SCALE GENOMIC DNA]</scope>
    <source>
        <strain evidence="2">ZAV-07</strain>
    </source>
</reference>
<accession>A0A2J6WES1</accession>
<dbReference type="AlphaFoldDB" id="A0A2J6WES1"/>
<dbReference type="EMBL" id="PNIL01000041">
    <property type="protein sequence ID" value="PMP67602.1"/>
    <property type="molecule type" value="Genomic_DNA"/>
</dbReference>
<gene>
    <name evidence="2" type="ORF">C0189_02760</name>
</gene>